<evidence type="ECO:0000313" key="8">
    <source>
        <dbReference type="EMBL" id="ORY98888.1"/>
    </source>
</evidence>
<keyword evidence="2" id="KW-0479">Metal-binding</keyword>
<evidence type="ECO:0000256" key="3">
    <source>
        <dbReference type="ARBA" id="ARBA00023002"/>
    </source>
</evidence>
<keyword evidence="9" id="KW-1185">Reference proteome</keyword>
<evidence type="ECO:0000259" key="5">
    <source>
        <dbReference type="Pfam" id="PF00394"/>
    </source>
</evidence>
<keyword evidence="3" id="KW-0560">Oxidoreductase</keyword>
<dbReference type="Proteomes" id="UP000242180">
    <property type="component" value="Unassembled WGS sequence"/>
</dbReference>
<evidence type="ECO:0000313" key="9">
    <source>
        <dbReference type="Proteomes" id="UP000242180"/>
    </source>
</evidence>
<feature type="domain" description="Plastocyanin-like" evidence="7">
    <location>
        <begin position="18"/>
        <end position="61"/>
    </location>
</feature>
<protein>
    <submittedName>
        <fullName evidence="8">Cupredoxin</fullName>
    </submittedName>
</protein>
<evidence type="ECO:0000256" key="4">
    <source>
        <dbReference type="ARBA" id="ARBA00023008"/>
    </source>
</evidence>
<dbReference type="OrthoDB" id="2121828at2759"/>
<dbReference type="InterPro" id="IPR002355">
    <property type="entry name" value="Cu_oxidase_Cu_BS"/>
</dbReference>
<dbReference type="STRING" id="13706.A0A1X2HIL3"/>
<dbReference type="InterPro" id="IPR045087">
    <property type="entry name" value="Cu-oxidase_fam"/>
</dbReference>
<dbReference type="PROSITE" id="PS00079">
    <property type="entry name" value="MULTICOPPER_OXIDASE1"/>
    <property type="match status" value="1"/>
</dbReference>
<feature type="domain" description="Plastocyanin-like" evidence="5">
    <location>
        <begin position="162"/>
        <end position="317"/>
    </location>
</feature>
<dbReference type="InterPro" id="IPR033138">
    <property type="entry name" value="Cu_oxidase_CS"/>
</dbReference>
<dbReference type="EMBL" id="MCGN01000003">
    <property type="protein sequence ID" value="ORY98888.1"/>
    <property type="molecule type" value="Genomic_DNA"/>
</dbReference>
<dbReference type="InterPro" id="IPR001117">
    <property type="entry name" value="Cu-oxidase_2nd"/>
</dbReference>
<dbReference type="PROSITE" id="PS00080">
    <property type="entry name" value="MULTICOPPER_OXIDASE2"/>
    <property type="match status" value="1"/>
</dbReference>
<dbReference type="Gene3D" id="2.60.40.420">
    <property type="entry name" value="Cupredoxins - blue copper proteins"/>
    <property type="match status" value="3"/>
</dbReference>
<dbReference type="PANTHER" id="PTHR11709">
    <property type="entry name" value="MULTI-COPPER OXIDASE"/>
    <property type="match status" value="1"/>
</dbReference>
<evidence type="ECO:0000256" key="2">
    <source>
        <dbReference type="ARBA" id="ARBA00022723"/>
    </source>
</evidence>
<name>A0A1X2HIL3_SYNRA</name>
<dbReference type="InterPro" id="IPR011707">
    <property type="entry name" value="Cu-oxidase-like_N"/>
</dbReference>
<comment type="caution">
    <text evidence="8">The sequence shown here is derived from an EMBL/GenBank/DDBJ whole genome shotgun (WGS) entry which is preliminary data.</text>
</comment>
<dbReference type="InParanoid" id="A0A1X2HIL3"/>
<dbReference type="SUPFAM" id="SSF49503">
    <property type="entry name" value="Cupredoxins"/>
    <property type="match status" value="3"/>
</dbReference>
<evidence type="ECO:0000259" key="6">
    <source>
        <dbReference type="Pfam" id="PF07731"/>
    </source>
</evidence>
<dbReference type="Pfam" id="PF07732">
    <property type="entry name" value="Cu-oxidase_3"/>
    <property type="match status" value="2"/>
</dbReference>
<dbReference type="CDD" id="cd04206">
    <property type="entry name" value="CuRO_1_LCC_like"/>
    <property type="match status" value="1"/>
</dbReference>
<dbReference type="GO" id="GO:0016491">
    <property type="term" value="F:oxidoreductase activity"/>
    <property type="evidence" value="ECO:0007669"/>
    <property type="project" value="UniProtKB-KW"/>
</dbReference>
<dbReference type="InterPro" id="IPR011706">
    <property type="entry name" value="Cu-oxidase_C"/>
</dbReference>
<feature type="domain" description="Plastocyanin-like" evidence="7">
    <location>
        <begin position="75"/>
        <end position="143"/>
    </location>
</feature>
<dbReference type="AlphaFoldDB" id="A0A1X2HIL3"/>
<dbReference type="GO" id="GO:0005507">
    <property type="term" value="F:copper ion binding"/>
    <property type="evidence" value="ECO:0007669"/>
    <property type="project" value="InterPro"/>
</dbReference>
<gene>
    <name evidence="8" type="ORF">BCR43DRAFT_544005</name>
</gene>
<dbReference type="PANTHER" id="PTHR11709:SF394">
    <property type="entry name" value="FI03373P-RELATED"/>
    <property type="match status" value="1"/>
</dbReference>
<dbReference type="CDD" id="cd04205">
    <property type="entry name" value="CuRO_2_LCC_like"/>
    <property type="match status" value="1"/>
</dbReference>
<evidence type="ECO:0000256" key="1">
    <source>
        <dbReference type="ARBA" id="ARBA00010609"/>
    </source>
</evidence>
<proteinExistence type="inferred from homology"/>
<evidence type="ECO:0000259" key="7">
    <source>
        <dbReference type="Pfam" id="PF07732"/>
    </source>
</evidence>
<organism evidence="8 9">
    <name type="scientific">Syncephalastrum racemosum</name>
    <name type="common">Filamentous fungus</name>
    <dbReference type="NCBI Taxonomy" id="13706"/>
    <lineage>
        <taxon>Eukaryota</taxon>
        <taxon>Fungi</taxon>
        <taxon>Fungi incertae sedis</taxon>
        <taxon>Mucoromycota</taxon>
        <taxon>Mucoromycotina</taxon>
        <taxon>Mucoromycetes</taxon>
        <taxon>Mucorales</taxon>
        <taxon>Syncephalastraceae</taxon>
        <taxon>Syncephalastrum</taxon>
    </lineage>
</organism>
<dbReference type="Pfam" id="PF00394">
    <property type="entry name" value="Cu-oxidase"/>
    <property type="match status" value="1"/>
</dbReference>
<sequence>MSNTVHFFDLNITRDWIDPDCSGYSAPVLVVNHQMPGPTIRVKRGDRVHITVRNLLWDEPTISPNATHPGAGLNAVSIHFHGIRQYGSIQADGVPGLTQPVIPPGAEFIHEFRVVNQAGTYFYHAHVGLQEQSVFGPFIVDEEVSENNHEIRRAGPYTYDDERTLSLSEWWRRDRTEFEDYLLSPQFNYIPEADSVLINGRGIMDPTRPVPTTCQGYPLVDVDPGKTYRLRVIAAATFRTFGFGIDGHNMTIIEVDGELIEPYETSFLEVAPGQRFSVLLHTHHHHVGRDLTIGTYRRWAEGIDTSSNGLAVLRYSGERDTPIFYAPERPMFPTDLSPHWIWNDLKPLYGVDPVARADDARVVKLRSTDQALPDGRVRWFINGVSFSDPEVPLLHQLRAGKRRRPMYGQLQNGYDPFLGTYPLTYYETVDFVLQATHVPGEPCRTHPWHTHGHSHWEIAYGAGEYDEARDGDLRNVPHPIQKDITLIYPQIDPALEVANGTLRKEVVGCGWSKIRILADNPGYWAMHCHNTPHMLMGMMLALEEAPELIQ</sequence>
<comment type="similarity">
    <text evidence="1">Belongs to the multicopper oxidase family.</text>
</comment>
<dbReference type="OMA" id="QWPIAPH"/>
<dbReference type="Pfam" id="PF07731">
    <property type="entry name" value="Cu-oxidase_2"/>
    <property type="match status" value="1"/>
</dbReference>
<reference evidence="8 9" key="1">
    <citation type="submission" date="2016-07" db="EMBL/GenBank/DDBJ databases">
        <title>Pervasive Adenine N6-methylation of Active Genes in Fungi.</title>
        <authorList>
            <consortium name="DOE Joint Genome Institute"/>
            <person name="Mondo S.J."/>
            <person name="Dannebaum R.O."/>
            <person name="Kuo R.C."/>
            <person name="Labutti K."/>
            <person name="Haridas S."/>
            <person name="Kuo A."/>
            <person name="Salamov A."/>
            <person name="Ahrendt S.R."/>
            <person name="Lipzen A."/>
            <person name="Sullivan W."/>
            <person name="Andreopoulos W.B."/>
            <person name="Clum A."/>
            <person name="Lindquist E."/>
            <person name="Daum C."/>
            <person name="Ramamoorthy G.K."/>
            <person name="Gryganskyi A."/>
            <person name="Culley D."/>
            <person name="Magnuson J.K."/>
            <person name="James T.Y."/>
            <person name="O'Malley M.A."/>
            <person name="Stajich J.E."/>
            <person name="Spatafora J.W."/>
            <person name="Visel A."/>
            <person name="Grigoriev I.V."/>
        </authorList>
    </citation>
    <scope>NUCLEOTIDE SEQUENCE [LARGE SCALE GENOMIC DNA]</scope>
    <source>
        <strain evidence="8 9">NRRL 2496</strain>
    </source>
</reference>
<feature type="domain" description="Plastocyanin-like" evidence="6">
    <location>
        <begin position="388"/>
        <end position="546"/>
    </location>
</feature>
<dbReference type="InterPro" id="IPR008972">
    <property type="entry name" value="Cupredoxin"/>
</dbReference>
<keyword evidence="4" id="KW-0186">Copper</keyword>
<accession>A0A1X2HIL3</accession>